<evidence type="ECO:0000256" key="1">
    <source>
        <dbReference type="ARBA" id="ARBA00022729"/>
    </source>
</evidence>
<dbReference type="AlphaFoldDB" id="A0A1B8ZPV6"/>
<dbReference type="NCBIfam" id="TIGR04183">
    <property type="entry name" value="Por_Secre_tail"/>
    <property type="match status" value="1"/>
</dbReference>
<dbReference type="EMBL" id="MAYG01000001">
    <property type="protein sequence ID" value="OCA73633.1"/>
    <property type="molecule type" value="Genomic_DNA"/>
</dbReference>
<dbReference type="Pfam" id="PF20009">
    <property type="entry name" value="GEVED"/>
    <property type="match status" value="2"/>
</dbReference>
<dbReference type="STRING" id="651561.BBI00_04415"/>
<feature type="domain" description="GEVED" evidence="3">
    <location>
        <begin position="260"/>
        <end position="348"/>
    </location>
</feature>
<evidence type="ECO:0000313" key="4">
    <source>
        <dbReference type="EMBL" id="OCA73633.1"/>
    </source>
</evidence>
<dbReference type="OrthoDB" id="614723at2"/>
<protein>
    <submittedName>
        <fullName evidence="4">Uncharacterized protein</fullName>
    </submittedName>
</protein>
<comment type="caution">
    <text evidence="4">The sequence shown here is derived from an EMBL/GenBank/DDBJ whole genome shotgun (WGS) entry which is preliminary data.</text>
</comment>
<dbReference type="RefSeq" id="WP_065397634.1">
    <property type="nucleotide sequence ID" value="NZ_MAYG01000001.1"/>
</dbReference>
<gene>
    <name evidence="4" type="ORF">BBI00_04415</name>
</gene>
<evidence type="ECO:0000259" key="3">
    <source>
        <dbReference type="Pfam" id="PF20009"/>
    </source>
</evidence>
<keyword evidence="1" id="KW-0732">Signal</keyword>
<proteinExistence type="predicted"/>
<dbReference type="Proteomes" id="UP000093432">
    <property type="component" value="Unassembled WGS sequence"/>
</dbReference>
<reference evidence="5" key="1">
    <citation type="submission" date="2016-07" db="EMBL/GenBank/DDBJ databases">
        <authorList>
            <person name="Florea S."/>
            <person name="Webb J.S."/>
            <person name="Jaromczyk J."/>
            <person name="Schardl C.L."/>
        </authorList>
    </citation>
    <scope>NUCLEOTIDE SEQUENCE [LARGE SCALE GENOMIC DNA]</scope>
    <source>
        <strain evidence="5">CC-VM-7</strain>
    </source>
</reference>
<dbReference type="InterPro" id="IPR045474">
    <property type="entry name" value="GEVED"/>
</dbReference>
<name>A0A1B8ZPV6_9FLAO</name>
<accession>A0A1B8ZPV6</accession>
<evidence type="ECO:0000259" key="2">
    <source>
        <dbReference type="Pfam" id="PF18962"/>
    </source>
</evidence>
<dbReference type="InterPro" id="IPR026444">
    <property type="entry name" value="Secre_tail"/>
</dbReference>
<evidence type="ECO:0000313" key="5">
    <source>
        <dbReference type="Proteomes" id="UP000093432"/>
    </source>
</evidence>
<feature type="domain" description="Secretion system C-terminal sorting" evidence="2">
    <location>
        <begin position="369"/>
        <end position="434"/>
    </location>
</feature>
<sequence length="436" mass="46738">MKKLTTFSAVVLCTFMNAQLQYCKPSFQYGADSNMIRNVTFGSINNTSPDQTGSAPAYEDFTSMSTDLQAGNSYPVSVKGPSSTFPSDVMVYIDFNQNGSFDDAGESFYIGRLGAATPFNAFTVSNTITVPANAATGSTRMRVLKNTNLAAYSDPNAAVSISSACDTGLRAGQTEDYTVNIAGNTAGFPAPYCGTDKVTSLTVSEISGVEFAGITNNSALDGNSDVLENFTAVKFSVNRGNTYPVTVTGGTQGQATVSAYAYIDFNHNNVFDADEVFNIGYLDNSNPVPNTQSGTVSGNILIPLNALLGETRFRLVKAYESSSWMGTLENLPCPRGWFIGQVEDYTINIMPETLSTLEVSKDSSVKPKVYPNPATGSVTIKMKEGLEKYEIYGASGQKVLEGSSLPVNTESLTPGTYMIRILTKDKKVITEKIIKK</sequence>
<feature type="domain" description="GEVED" evidence="3">
    <location>
        <begin position="89"/>
        <end position="180"/>
    </location>
</feature>
<organism evidence="4 5">
    <name type="scientific">Chryseobacterium arthrosphaerae</name>
    <dbReference type="NCBI Taxonomy" id="651561"/>
    <lineage>
        <taxon>Bacteria</taxon>
        <taxon>Pseudomonadati</taxon>
        <taxon>Bacteroidota</taxon>
        <taxon>Flavobacteriia</taxon>
        <taxon>Flavobacteriales</taxon>
        <taxon>Weeksellaceae</taxon>
        <taxon>Chryseobacterium group</taxon>
        <taxon>Chryseobacterium</taxon>
    </lineage>
</organism>
<dbReference type="Pfam" id="PF18962">
    <property type="entry name" value="Por_Secre_tail"/>
    <property type="match status" value="1"/>
</dbReference>